<accession>A0A2K1J727</accession>
<dbReference type="EnsemblPlants" id="Pp3c16_3670V3.1">
    <property type="protein sequence ID" value="PAC:32985101.CDS.1"/>
    <property type="gene ID" value="Pp3c16_3670"/>
</dbReference>
<dbReference type="Gramene" id="Pp3c16_3670V3.1">
    <property type="protein sequence ID" value="PAC:32985101.CDS.1"/>
    <property type="gene ID" value="Pp3c16_3670"/>
</dbReference>
<dbReference type="InParanoid" id="A0A2K1J727"/>
<name>A0A2K1J727_PHYPA</name>
<dbReference type="EnsemblPlants" id="Pp3c16_3670V3.2">
    <property type="protein sequence ID" value="PAC:32985102.CDS.1"/>
    <property type="gene ID" value="Pp3c16_3670"/>
</dbReference>
<protein>
    <submittedName>
        <fullName evidence="1 2">Uncharacterized protein</fullName>
    </submittedName>
</protein>
<reference evidence="1 3" key="2">
    <citation type="journal article" date="2018" name="Plant J.">
        <title>The Physcomitrella patens chromosome-scale assembly reveals moss genome structure and evolution.</title>
        <authorList>
            <person name="Lang D."/>
            <person name="Ullrich K.K."/>
            <person name="Murat F."/>
            <person name="Fuchs J."/>
            <person name="Jenkins J."/>
            <person name="Haas F.B."/>
            <person name="Piednoel M."/>
            <person name="Gundlach H."/>
            <person name="Van Bel M."/>
            <person name="Meyberg R."/>
            <person name="Vives C."/>
            <person name="Morata J."/>
            <person name="Symeonidi A."/>
            <person name="Hiss M."/>
            <person name="Muchero W."/>
            <person name="Kamisugi Y."/>
            <person name="Saleh O."/>
            <person name="Blanc G."/>
            <person name="Decker E.L."/>
            <person name="van Gessel N."/>
            <person name="Grimwood J."/>
            <person name="Hayes R.D."/>
            <person name="Graham S.W."/>
            <person name="Gunter L.E."/>
            <person name="McDaniel S.F."/>
            <person name="Hoernstein S.N.W."/>
            <person name="Larsson A."/>
            <person name="Li F.W."/>
            <person name="Perroud P.F."/>
            <person name="Phillips J."/>
            <person name="Ranjan P."/>
            <person name="Rokshar D.S."/>
            <person name="Rothfels C.J."/>
            <person name="Schneider L."/>
            <person name="Shu S."/>
            <person name="Stevenson D.W."/>
            <person name="Thummler F."/>
            <person name="Tillich M."/>
            <person name="Villarreal Aguilar J.C."/>
            <person name="Widiez T."/>
            <person name="Wong G.K."/>
            <person name="Wymore A."/>
            <person name="Zhang Y."/>
            <person name="Zimmer A.D."/>
            <person name="Quatrano R.S."/>
            <person name="Mayer K.F.X."/>
            <person name="Goodstein D."/>
            <person name="Casacuberta J.M."/>
            <person name="Vandepoele K."/>
            <person name="Reski R."/>
            <person name="Cuming A.C."/>
            <person name="Tuskan G.A."/>
            <person name="Maumus F."/>
            <person name="Salse J."/>
            <person name="Schmutz J."/>
            <person name="Rensing S.A."/>
        </authorList>
    </citation>
    <scope>NUCLEOTIDE SEQUENCE [LARGE SCALE GENOMIC DNA]</scope>
    <source>
        <strain evidence="2 3">cv. Gransden 2004</strain>
    </source>
</reference>
<organism evidence="1">
    <name type="scientific">Physcomitrium patens</name>
    <name type="common">Spreading-leaved earth moss</name>
    <name type="synonym">Physcomitrella patens</name>
    <dbReference type="NCBI Taxonomy" id="3218"/>
    <lineage>
        <taxon>Eukaryota</taxon>
        <taxon>Viridiplantae</taxon>
        <taxon>Streptophyta</taxon>
        <taxon>Embryophyta</taxon>
        <taxon>Bryophyta</taxon>
        <taxon>Bryophytina</taxon>
        <taxon>Bryopsida</taxon>
        <taxon>Funariidae</taxon>
        <taxon>Funariales</taxon>
        <taxon>Funariaceae</taxon>
        <taxon>Physcomitrium</taxon>
    </lineage>
</organism>
<proteinExistence type="predicted"/>
<evidence type="ECO:0000313" key="3">
    <source>
        <dbReference type="Proteomes" id="UP000006727"/>
    </source>
</evidence>
<reference evidence="1 3" key="1">
    <citation type="journal article" date="2008" name="Science">
        <title>The Physcomitrella genome reveals evolutionary insights into the conquest of land by plants.</title>
        <authorList>
            <person name="Rensing S."/>
            <person name="Lang D."/>
            <person name="Zimmer A."/>
            <person name="Terry A."/>
            <person name="Salamov A."/>
            <person name="Shapiro H."/>
            <person name="Nishiyama T."/>
            <person name="Perroud P.-F."/>
            <person name="Lindquist E."/>
            <person name="Kamisugi Y."/>
            <person name="Tanahashi T."/>
            <person name="Sakakibara K."/>
            <person name="Fujita T."/>
            <person name="Oishi K."/>
            <person name="Shin-I T."/>
            <person name="Kuroki Y."/>
            <person name="Toyoda A."/>
            <person name="Suzuki Y."/>
            <person name="Hashimoto A."/>
            <person name="Yamaguchi K."/>
            <person name="Sugano A."/>
            <person name="Kohara Y."/>
            <person name="Fujiyama A."/>
            <person name="Anterola A."/>
            <person name="Aoki S."/>
            <person name="Ashton N."/>
            <person name="Barbazuk W.B."/>
            <person name="Barker E."/>
            <person name="Bennetzen J."/>
            <person name="Bezanilla M."/>
            <person name="Blankenship R."/>
            <person name="Cho S.H."/>
            <person name="Dutcher S."/>
            <person name="Estelle M."/>
            <person name="Fawcett J.A."/>
            <person name="Gundlach H."/>
            <person name="Hanada K."/>
            <person name="Heyl A."/>
            <person name="Hicks K.A."/>
            <person name="Hugh J."/>
            <person name="Lohr M."/>
            <person name="Mayer K."/>
            <person name="Melkozernov A."/>
            <person name="Murata T."/>
            <person name="Nelson D."/>
            <person name="Pils B."/>
            <person name="Prigge M."/>
            <person name="Reiss B."/>
            <person name="Renner T."/>
            <person name="Rombauts S."/>
            <person name="Rushton P."/>
            <person name="Sanderfoot A."/>
            <person name="Schween G."/>
            <person name="Shiu S.-H."/>
            <person name="Stueber K."/>
            <person name="Theodoulou F.L."/>
            <person name="Tu H."/>
            <person name="Van de Peer Y."/>
            <person name="Verrier P.J."/>
            <person name="Waters E."/>
            <person name="Wood A."/>
            <person name="Yang L."/>
            <person name="Cove D."/>
            <person name="Cuming A."/>
            <person name="Hasebe M."/>
            <person name="Lucas S."/>
            <person name="Mishler D.B."/>
            <person name="Reski R."/>
            <person name="Grigoriev I."/>
            <person name="Quatrano R.S."/>
            <person name="Boore J.L."/>
        </authorList>
    </citation>
    <scope>NUCLEOTIDE SEQUENCE [LARGE SCALE GENOMIC DNA]</scope>
    <source>
        <strain evidence="2 3">cv. Gransden 2004</strain>
    </source>
</reference>
<dbReference type="Gramene" id="Pp3c16_3670V3.2">
    <property type="protein sequence ID" value="PAC:32985102.CDS.1"/>
    <property type="gene ID" value="Pp3c16_3670"/>
</dbReference>
<dbReference type="EMBL" id="ABEU02000016">
    <property type="protein sequence ID" value="PNR37322.1"/>
    <property type="molecule type" value="Genomic_DNA"/>
</dbReference>
<reference evidence="2" key="3">
    <citation type="submission" date="2020-12" db="UniProtKB">
        <authorList>
            <consortium name="EnsemblPlants"/>
        </authorList>
    </citation>
    <scope>IDENTIFICATION</scope>
</reference>
<evidence type="ECO:0000313" key="2">
    <source>
        <dbReference type="EnsemblPlants" id="PAC:32985101.CDS.1"/>
    </source>
</evidence>
<gene>
    <name evidence="1" type="ORF">PHYPA_020430</name>
</gene>
<dbReference type="Proteomes" id="UP000006727">
    <property type="component" value="Chromosome 16"/>
</dbReference>
<evidence type="ECO:0000313" key="1">
    <source>
        <dbReference type="EMBL" id="PNR37322.1"/>
    </source>
</evidence>
<dbReference type="AlphaFoldDB" id="A0A2K1J727"/>
<sequence>MIRADLTRGKGLEFYCSLLFYSGDSVAGTRTRVARVRAEYPNHLDYNGCG</sequence>
<keyword evidence="3" id="KW-1185">Reference proteome</keyword>